<protein>
    <recommendedName>
        <fullName evidence="3">Methyl-accepting transducer domain-containing protein</fullName>
    </recommendedName>
</protein>
<reference evidence="1 2" key="1">
    <citation type="submission" date="2019-10" db="EMBL/GenBank/DDBJ databases">
        <title>New species of Slilvanegrellaceae.</title>
        <authorList>
            <person name="Pitt A."/>
            <person name="Hahn M.W."/>
        </authorList>
    </citation>
    <scope>NUCLEOTIDE SEQUENCE [LARGE SCALE GENOMIC DNA]</scope>
    <source>
        <strain evidence="1 2">SP-Ram-0.45-NSY-1</strain>
    </source>
</reference>
<dbReference type="Proteomes" id="UP000437748">
    <property type="component" value="Unassembled WGS sequence"/>
</dbReference>
<evidence type="ECO:0000313" key="2">
    <source>
        <dbReference type="Proteomes" id="UP000437748"/>
    </source>
</evidence>
<keyword evidence="2" id="KW-1185">Reference proteome</keyword>
<dbReference type="AlphaFoldDB" id="A0A6N6VRL6"/>
<dbReference type="OrthoDB" id="5292315at2"/>
<dbReference type="EMBL" id="WFLM01000004">
    <property type="protein sequence ID" value="KAB8038022.1"/>
    <property type="molecule type" value="Genomic_DNA"/>
</dbReference>
<organism evidence="1 2">
    <name type="scientific">Silvanigrella paludirubra</name>
    <dbReference type="NCBI Taxonomy" id="2499159"/>
    <lineage>
        <taxon>Bacteria</taxon>
        <taxon>Pseudomonadati</taxon>
        <taxon>Bdellovibrionota</taxon>
        <taxon>Oligoflexia</taxon>
        <taxon>Silvanigrellales</taxon>
        <taxon>Silvanigrellaceae</taxon>
        <taxon>Silvanigrella</taxon>
    </lineage>
</organism>
<proteinExistence type="predicted"/>
<accession>A0A6N6VRL6</accession>
<evidence type="ECO:0008006" key="3">
    <source>
        <dbReference type="Google" id="ProtNLM"/>
    </source>
</evidence>
<dbReference type="Gene3D" id="1.10.287.500">
    <property type="entry name" value="Helix hairpin bin"/>
    <property type="match status" value="1"/>
</dbReference>
<dbReference type="RefSeq" id="WP_153421100.1">
    <property type="nucleotide sequence ID" value="NZ_WFLM01000004.1"/>
</dbReference>
<comment type="caution">
    <text evidence="1">The sequence shown here is derived from an EMBL/GenBank/DDBJ whole genome shotgun (WGS) entry which is preliminary data.</text>
</comment>
<sequence length="227" mass="25407">MADNLKITHENFVSIVKDLMKITDTILKNVVSKTEQAALEIGNKIESVSSLSSDQAKTVKGLITSMYQEGTDAHSEVEKMANEANNMANEIFESAASGDLDKAKSLGESDRYKELGQKTGNLSKQLEKLSESDKELANMIAPVIMALQFQDSVRQSLENIIKCFHEFSERSQGITYQKLSGELEKDFWATLENKFTTTDERNIVRKTVYGENAKLIEDTAKSDPFMF</sequence>
<name>A0A6N6VRL6_9BACT</name>
<evidence type="ECO:0000313" key="1">
    <source>
        <dbReference type="EMBL" id="KAB8038022.1"/>
    </source>
</evidence>
<gene>
    <name evidence="1" type="ORF">GCL60_12685</name>
</gene>